<proteinExistence type="predicted"/>
<dbReference type="PANTHER" id="PTHR22946">
    <property type="entry name" value="DIENELACTONE HYDROLASE DOMAIN-CONTAINING PROTEIN-RELATED"/>
    <property type="match status" value="1"/>
</dbReference>
<sequence length="375" mass="41566">MKTAKLLTIAASFTLGLAMTGVNTAYGSDDSQNDEIDDTDRVVEIDGEDAAGGEDLLEVETSDVRLPSARHGQRLTIPAKVFKPKLAKTAGRAPAVLMMHGSGGLTKMPGKKQKQMSQDPCSPQLEDQYERWGEELAQRGYVVLMPSSYSARGFCDMHVDKERIPDTFDERPEAILSRLYDMDVAARYLCEMDEVDCDRMGVMGFSHGATMAMLALHWQMDHALDHYRKHSPDREEIDFEMPDLPGKPPRFKVGIAYYPGCGTDGFLPRETDDGADIRNKYFPSSDLYVLHASKDDLARICTVDSSVKDATGEREIQSAQVAAERGVDDNYHIEVYPDAGHGFDSDEKEINEPGNPSAAAHARKLALQQLYTHLN</sequence>
<evidence type="ECO:0000256" key="1">
    <source>
        <dbReference type="ARBA" id="ARBA00022801"/>
    </source>
</evidence>
<dbReference type="PANTHER" id="PTHR22946:SF9">
    <property type="entry name" value="POLYKETIDE TRANSFERASE AF380"/>
    <property type="match status" value="1"/>
</dbReference>
<dbReference type="RefSeq" id="WP_224193987.1">
    <property type="nucleotide sequence ID" value="NZ_JAIRAU010000028.1"/>
</dbReference>
<evidence type="ECO:0000259" key="3">
    <source>
        <dbReference type="Pfam" id="PF01738"/>
    </source>
</evidence>
<evidence type="ECO:0000256" key="2">
    <source>
        <dbReference type="SAM" id="SignalP"/>
    </source>
</evidence>
<feature type="signal peptide" evidence="2">
    <location>
        <begin position="1"/>
        <end position="25"/>
    </location>
</feature>
<keyword evidence="2" id="KW-0732">Signal</keyword>
<keyword evidence="1 4" id="KW-0378">Hydrolase</keyword>
<gene>
    <name evidence="4" type="ORF">K7C98_23550</name>
</gene>
<keyword evidence="5" id="KW-1185">Reference proteome</keyword>
<dbReference type="InterPro" id="IPR050261">
    <property type="entry name" value="FrsA_esterase"/>
</dbReference>
<organism evidence="4 5">
    <name type="scientific">Nannocystis pusilla</name>
    <dbReference type="NCBI Taxonomy" id="889268"/>
    <lineage>
        <taxon>Bacteria</taxon>
        <taxon>Pseudomonadati</taxon>
        <taxon>Myxococcota</taxon>
        <taxon>Polyangia</taxon>
        <taxon>Nannocystales</taxon>
        <taxon>Nannocystaceae</taxon>
        <taxon>Nannocystis</taxon>
    </lineage>
</organism>
<dbReference type="Proteomes" id="UP001139031">
    <property type="component" value="Unassembled WGS sequence"/>
</dbReference>
<name>A0ABS7TVD2_9BACT</name>
<comment type="caution">
    <text evidence="4">The sequence shown here is derived from an EMBL/GenBank/DDBJ whole genome shotgun (WGS) entry which is preliminary data.</text>
</comment>
<dbReference type="InterPro" id="IPR002925">
    <property type="entry name" value="Dienelactn_hydro"/>
</dbReference>
<protein>
    <submittedName>
        <fullName evidence="4">Dienelactone hydrolase family protein</fullName>
    </submittedName>
</protein>
<accession>A0ABS7TVD2</accession>
<reference evidence="4" key="1">
    <citation type="submission" date="2021-08" db="EMBL/GenBank/DDBJ databases">
        <authorList>
            <person name="Stevens D.C."/>
        </authorList>
    </citation>
    <scope>NUCLEOTIDE SEQUENCE</scope>
    <source>
        <strain evidence="4">DSM 53165</strain>
    </source>
</reference>
<dbReference type="GO" id="GO:0016787">
    <property type="term" value="F:hydrolase activity"/>
    <property type="evidence" value="ECO:0007669"/>
    <property type="project" value="UniProtKB-KW"/>
</dbReference>
<dbReference type="SUPFAM" id="SSF53474">
    <property type="entry name" value="alpha/beta-Hydrolases"/>
    <property type="match status" value="1"/>
</dbReference>
<evidence type="ECO:0000313" key="5">
    <source>
        <dbReference type="Proteomes" id="UP001139031"/>
    </source>
</evidence>
<feature type="domain" description="Dienelactone hydrolase" evidence="3">
    <location>
        <begin position="128"/>
        <end position="228"/>
    </location>
</feature>
<evidence type="ECO:0000313" key="4">
    <source>
        <dbReference type="EMBL" id="MBZ5712228.1"/>
    </source>
</evidence>
<dbReference type="InterPro" id="IPR029058">
    <property type="entry name" value="AB_hydrolase_fold"/>
</dbReference>
<dbReference type="Gene3D" id="3.40.50.1820">
    <property type="entry name" value="alpha/beta hydrolase"/>
    <property type="match status" value="1"/>
</dbReference>
<feature type="chain" id="PRO_5046779483" evidence="2">
    <location>
        <begin position="26"/>
        <end position="375"/>
    </location>
</feature>
<dbReference type="EMBL" id="JAIRAU010000028">
    <property type="protein sequence ID" value="MBZ5712228.1"/>
    <property type="molecule type" value="Genomic_DNA"/>
</dbReference>
<dbReference type="Pfam" id="PF01738">
    <property type="entry name" value="DLH"/>
    <property type="match status" value="1"/>
</dbReference>